<keyword evidence="1" id="KW-0732">Signal</keyword>
<reference evidence="2 3" key="1">
    <citation type="journal article" date="2013" name="Genome Announc.">
        <title>Genome Sequence of Moraxella macacae 0408225, a Novel Bacterial Species Isolated from a Cynomolgus Macaque with Epistaxis.</title>
        <authorList>
            <person name="Ladner J.T."/>
            <person name="Whitehouse C.A."/>
            <person name="Koroleva G.I."/>
            <person name="Palacios G.F."/>
        </authorList>
    </citation>
    <scope>NUCLEOTIDE SEQUENCE [LARGE SCALE GENOMIC DNA]</scope>
    <source>
        <strain evidence="2 3">0408225</strain>
    </source>
</reference>
<keyword evidence="3" id="KW-1185">Reference proteome</keyword>
<sequence>MQKLGMMGLLLLAFSLQGCVHKVVTIPVKVAYKVTKGAVKGTVKVVKVVVPGDNDKNNNQKD</sequence>
<dbReference type="PATRIC" id="fig|1230338.3.peg.1930"/>
<protein>
    <recommendedName>
        <fullName evidence="4">Lipoprotein</fullName>
    </recommendedName>
</protein>
<gene>
    <name evidence="2" type="ORF">MOMA_08986</name>
</gene>
<dbReference type="Pfam" id="PF20487">
    <property type="entry name" value="DUF6726"/>
    <property type="match status" value="1"/>
</dbReference>
<evidence type="ECO:0008006" key="4">
    <source>
        <dbReference type="Google" id="ProtNLM"/>
    </source>
</evidence>
<dbReference type="RefSeq" id="WP_009502239.1">
    <property type="nucleotide sequence ID" value="NZ_ANIN01000002.1"/>
</dbReference>
<dbReference type="NCBIfam" id="NF038104">
    <property type="entry name" value="lipo_NF038104"/>
    <property type="match status" value="1"/>
</dbReference>
<dbReference type="STRING" id="1230338.MOMA_08986"/>
<dbReference type="AlphaFoldDB" id="L2F7E4"/>
<name>L2F7E4_9GAMM</name>
<evidence type="ECO:0000313" key="3">
    <source>
        <dbReference type="Proteomes" id="UP000023795"/>
    </source>
</evidence>
<dbReference type="InterPro" id="IPR046613">
    <property type="entry name" value="DUF6726"/>
</dbReference>
<dbReference type="PROSITE" id="PS51257">
    <property type="entry name" value="PROKAR_LIPOPROTEIN"/>
    <property type="match status" value="1"/>
</dbReference>
<feature type="signal peptide" evidence="1">
    <location>
        <begin position="1"/>
        <end position="18"/>
    </location>
</feature>
<evidence type="ECO:0000256" key="1">
    <source>
        <dbReference type="SAM" id="SignalP"/>
    </source>
</evidence>
<accession>L2F7E4</accession>
<dbReference type="Proteomes" id="UP000023795">
    <property type="component" value="Unassembled WGS sequence"/>
</dbReference>
<comment type="caution">
    <text evidence="2">The sequence shown here is derived from an EMBL/GenBank/DDBJ whole genome shotgun (WGS) entry which is preliminary data.</text>
</comment>
<evidence type="ECO:0000313" key="2">
    <source>
        <dbReference type="EMBL" id="ELA08681.1"/>
    </source>
</evidence>
<dbReference type="EMBL" id="ANIN01000002">
    <property type="protein sequence ID" value="ELA08681.1"/>
    <property type="molecule type" value="Genomic_DNA"/>
</dbReference>
<organism evidence="2 3">
    <name type="scientific">Moraxella macacae 0408225</name>
    <dbReference type="NCBI Taxonomy" id="1230338"/>
    <lineage>
        <taxon>Bacteria</taxon>
        <taxon>Pseudomonadati</taxon>
        <taxon>Pseudomonadota</taxon>
        <taxon>Gammaproteobacteria</taxon>
        <taxon>Moraxellales</taxon>
        <taxon>Moraxellaceae</taxon>
        <taxon>Moraxella</taxon>
    </lineage>
</organism>
<proteinExistence type="predicted"/>
<feature type="chain" id="PRO_5003958278" description="Lipoprotein" evidence="1">
    <location>
        <begin position="19"/>
        <end position="62"/>
    </location>
</feature>